<dbReference type="EMBL" id="QUQO01000001">
    <property type="protein sequence ID" value="RFB04289.1"/>
    <property type="molecule type" value="Genomic_DNA"/>
</dbReference>
<proteinExistence type="predicted"/>
<dbReference type="AlphaFoldDB" id="A0A371RFQ8"/>
<dbReference type="Proteomes" id="UP000264589">
    <property type="component" value="Unassembled WGS sequence"/>
</dbReference>
<evidence type="ECO:0000313" key="1">
    <source>
        <dbReference type="EMBL" id="RFB04289.1"/>
    </source>
</evidence>
<keyword evidence="2" id="KW-1185">Reference proteome</keyword>
<dbReference type="InParanoid" id="A0A371RFQ8"/>
<name>A0A371RFQ8_9PROT</name>
<sequence length="119" mass="13470">MTFSQYRNIFILLGGMMGKEQKTANNKQTGLSVSFDFETYAHHIKDLDLSEEEARQLLAMWFNVVVQLVDLGWGIHPIQQSCGQIIETACERPAGDSDVLLSEEIITAINSEEHRRADE</sequence>
<protein>
    <submittedName>
        <fullName evidence="1">Uncharacterized protein</fullName>
    </submittedName>
</protein>
<evidence type="ECO:0000313" key="2">
    <source>
        <dbReference type="Proteomes" id="UP000264589"/>
    </source>
</evidence>
<reference evidence="1 2" key="1">
    <citation type="submission" date="2018-08" db="EMBL/GenBank/DDBJ databases">
        <title>Parvularcula sp. SM1705, isolated from surface water of the South Sea China.</title>
        <authorList>
            <person name="Sun L."/>
        </authorList>
    </citation>
    <scope>NUCLEOTIDE SEQUENCE [LARGE SCALE GENOMIC DNA]</scope>
    <source>
        <strain evidence="1 2">SM1705</strain>
    </source>
</reference>
<accession>A0A371RFQ8</accession>
<comment type="caution">
    <text evidence="1">The sequence shown here is derived from an EMBL/GenBank/DDBJ whole genome shotgun (WGS) entry which is preliminary data.</text>
</comment>
<gene>
    <name evidence="1" type="ORF">DX908_02700</name>
</gene>
<organism evidence="1 2">
    <name type="scientific">Parvularcula marina</name>
    <dbReference type="NCBI Taxonomy" id="2292771"/>
    <lineage>
        <taxon>Bacteria</taxon>
        <taxon>Pseudomonadati</taxon>
        <taxon>Pseudomonadota</taxon>
        <taxon>Alphaproteobacteria</taxon>
        <taxon>Parvularculales</taxon>
        <taxon>Parvularculaceae</taxon>
        <taxon>Parvularcula</taxon>
    </lineage>
</organism>